<evidence type="ECO:0000256" key="2">
    <source>
        <dbReference type="ARBA" id="ARBA00022670"/>
    </source>
</evidence>
<dbReference type="InterPro" id="IPR036034">
    <property type="entry name" value="PDZ_sf"/>
</dbReference>
<proteinExistence type="inferred from homology"/>
<keyword evidence="3 5" id="KW-0378">Hydrolase</keyword>
<dbReference type="NCBIfam" id="TIGR00225">
    <property type="entry name" value="prc"/>
    <property type="match status" value="1"/>
</dbReference>
<name>A0ABS8ESV3_9FIRM</name>
<dbReference type="CDD" id="cd06782">
    <property type="entry name" value="cpPDZ_CPP-like"/>
    <property type="match status" value="1"/>
</dbReference>
<dbReference type="InterPro" id="IPR041489">
    <property type="entry name" value="PDZ_6"/>
</dbReference>
<dbReference type="Pfam" id="PF03572">
    <property type="entry name" value="Peptidase_S41"/>
    <property type="match status" value="1"/>
</dbReference>
<dbReference type="RefSeq" id="WP_022118984.1">
    <property type="nucleotide sequence ID" value="NZ_JAJEQE010000006.1"/>
</dbReference>
<evidence type="ECO:0000259" key="6">
    <source>
        <dbReference type="PROSITE" id="PS50106"/>
    </source>
</evidence>
<reference evidence="7 8" key="1">
    <citation type="submission" date="2021-10" db="EMBL/GenBank/DDBJ databases">
        <title>Anaerobic single-cell dispensing facilitates the cultivation of human gut bacteria.</title>
        <authorList>
            <person name="Afrizal A."/>
        </authorList>
    </citation>
    <scope>NUCLEOTIDE SEQUENCE [LARGE SCALE GENOMIC DNA]</scope>
    <source>
        <strain evidence="7 8">CLA-AA-H246</strain>
    </source>
</reference>
<dbReference type="Proteomes" id="UP001299235">
    <property type="component" value="Unassembled WGS sequence"/>
</dbReference>
<comment type="similarity">
    <text evidence="1 5">Belongs to the peptidase S41A family.</text>
</comment>
<keyword evidence="4 5" id="KW-0720">Serine protease</keyword>
<gene>
    <name evidence="7" type="ORF">LKD42_03215</name>
</gene>
<dbReference type="InterPro" id="IPR004447">
    <property type="entry name" value="Peptidase_S41A"/>
</dbReference>
<keyword evidence="8" id="KW-1185">Reference proteome</keyword>
<dbReference type="Gene3D" id="3.90.226.10">
    <property type="entry name" value="2-enoyl-CoA Hydratase, Chain A, domain 1"/>
    <property type="match status" value="1"/>
</dbReference>
<dbReference type="InterPro" id="IPR001478">
    <property type="entry name" value="PDZ"/>
</dbReference>
<feature type="domain" description="PDZ" evidence="6">
    <location>
        <begin position="113"/>
        <end position="185"/>
    </location>
</feature>
<dbReference type="InterPro" id="IPR055210">
    <property type="entry name" value="CtpA/B_N"/>
</dbReference>
<dbReference type="PANTHER" id="PTHR32060:SF30">
    <property type="entry name" value="CARBOXY-TERMINAL PROCESSING PROTEASE CTPA"/>
    <property type="match status" value="1"/>
</dbReference>
<evidence type="ECO:0000256" key="1">
    <source>
        <dbReference type="ARBA" id="ARBA00009179"/>
    </source>
</evidence>
<sequence>MAKDKKFGKGFFCGILTSAVVVLAGSGMLQQGGWITGADQKEAGATQESTDSAGTQLSLEQKKVDTKIKKMEEIINQLYLDSTDNDAVEAGIYKGMISGLGDPYAAYYTQDELEKLNESTSGEYKGIGAKLSQDTQTGAIQVVTCFEGTPAEKAGLLPGDILYSVNDIEVTGKDLTDVVSLIKTAKGDTVHLTIAREGEKDYLEFDVERSDVAVPTVAYKMLDDEIGYIAVSEFDKVTAEQFKNALAKLEEQGMEKLIIDLRNNLGGVLDTCCEMLKQMLPKGLIVYTEDKYGQRTEYTCDGNNEFKKPLAVLVNGYSASAAEIFSGAIKDYGIGTLVGTKTYGKGIVQRIVGMEDGTAVKLTVSKYFTPNGTDIHKKGIEPDVTVELDESLKNKVTVTEEEDNQLQKAISILQEEKNDAE</sequence>
<dbReference type="CDD" id="cd07560">
    <property type="entry name" value="Peptidase_S41_CPP"/>
    <property type="match status" value="1"/>
</dbReference>
<dbReference type="Gene3D" id="2.30.42.10">
    <property type="match status" value="1"/>
</dbReference>
<organism evidence="7 8">
    <name type="scientific">Hominisplanchenecus faecis</name>
    <dbReference type="NCBI Taxonomy" id="2885351"/>
    <lineage>
        <taxon>Bacteria</taxon>
        <taxon>Bacillati</taxon>
        <taxon>Bacillota</taxon>
        <taxon>Clostridia</taxon>
        <taxon>Lachnospirales</taxon>
        <taxon>Lachnospiraceae</taxon>
        <taxon>Hominisplanchenecus</taxon>
    </lineage>
</organism>
<evidence type="ECO:0000313" key="7">
    <source>
        <dbReference type="EMBL" id="MCC2148271.1"/>
    </source>
</evidence>
<dbReference type="InterPro" id="IPR005151">
    <property type="entry name" value="Tail-specific_protease"/>
</dbReference>
<dbReference type="SMART" id="SM00245">
    <property type="entry name" value="TSPc"/>
    <property type="match status" value="1"/>
</dbReference>
<dbReference type="SUPFAM" id="SSF52096">
    <property type="entry name" value="ClpP/crotonase"/>
    <property type="match status" value="1"/>
</dbReference>
<dbReference type="Gene3D" id="3.30.750.44">
    <property type="match status" value="1"/>
</dbReference>
<dbReference type="Pfam" id="PF22694">
    <property type="entry name" value="CtpB_N-like"/>
    <property type="match status" value="1"/>
</dbReference>
<accession>A0ABS8ESV3</accession>
<protein>
    <submittedName>
        <fullName evidence="7">S41 family peptidase</fullName>
    </submittedName>
</protein>
<evidence type="ECO:0000256" key="3">
    <source>
        <dbReference type="ARBA" id="ARBA00022801"/>
    </source>
</evidence>
<dbReference type="InterPro" id="IPR029045">
    <property type="entry name" value="ClpP/crotonase-like_dom_sf"/>
</dbReference>
<dbReference type="PANTHER" id="PTHR32060">
    <property type="entry name" value="TAIL-SPECIFIC PROTEASE"/>
    <property type="match status" value="1"/>
</dbReference>
<evidence type="ECO:0000313" key="8">
    <source>
        <dbReference type="Proteomes" id="UP001299235"/>
    </source>
</evidence>
<dbReference type="Pfam" id="PF17820">
    <property type="entry name" value="PDZ_6"/>
    <property type="match status" value="1"/>
</dbReference>
<evidence type="ECO:0000256" key="5">
    <source>
        <dbReference type="RuleBase" id="RU004404"/>
    </source>
</evidence>
<keyword evidence="2 5" id="KW-0645">Protease</keyword>
<dbReference type="EMBL" id="JAJEQE010000006">
    <property type="protein sequence ID" value="MCC2148271.1"/>
    <property type="molecule type" value="Genomic_DNA"/>
</dbReference>
<comment type="caution">
    <text evidence="7">The sequence shown here is derived from an EMBL/GenBank/DDBJ whole genome shotgun (WGS) entry which is preliminary data.</text>
</comment>
<dbReference type="SMART" id="SM00228">
    <property type="entry name" value="PDZ"/>
    <property type="match status" value="1"/>
</dbReference>
<dbReference type="SUPFAM" id="SSF50156">
    <property type="entry name" value="PDZ domain-like"/>
    <property type="match status" value="1"/>
</dbReference>
<evidence type="ECO:0000256" key="4">
    <source>
        <dbReference type="ARBA" id="ARBA00022825"/>
    </source>
</evidence>
<dbReference type="PROSITE" id="PS50106">
    <property type="entry name" value="PDZ"/>
    <property type="match status" value="1"/>
</dbReference>